<dbReference type="EMBL" id="BMIP01000005">
    <property type="protein sequence ID" value="GGD74017.1"/>
    <property type="molecule type" value="Genomic_DNA"/>
</dbReference>
<evidence type="ECO:0000313" key="3">
    <source>
        <dbReference type="Proteomes" id="UP000612349"/>
    </source>
</evidence>
<feature type="compositionally biased region" description="Basic and acidic residues" evidence="1">
    <location>
        <begin position="21"/>
        <end position="30"/>
    </location>
</feature>
<name>A0A916Z3I9_9SPHN</name>
<accession>A0A916Z3I9</accession>
<reference evidence="2" key="1">
    <citation type="journal article" date="2014" name="Int. J. Syst. Evol. Microbiol.">
        <title>Complete genome sequence of Corynebacterium casei LMG S-19264T (=DSM 44701T), isolated from a smear-ripened cheese.</title>
        <authorList>
            <consortium name="US DOE Joint Genome Institute (JGI-PGF)"/>
            <person name="Walter F."/>
            <person name="Albersmeier A."/>
            <person name="Kalinowski J."/>
            <person name="Ruckert C."/>
        </authorList>
    </citation>
    <scope>NUCLEOTIDE SEQUENCE</scope>
    <source>
        <strain evidence="2">CGMCC 1.15360</strain>
    </source>
</reference>
<keyword evidence="3" id="KW-1185">Reference proteome</keyword>
<proteinExistence type="predicted"/>
<reference evidence="2" key="2">
    <citation type="submission" date="2020-09" db="EMBL/GenBank/DDBJ databases">
        <authorList>
            <person name="Sun Q."/>
            <person name="Zhou Y."/>
        </authorList>
    </citation>
    <scope>NUCLEOTIDE SEQUENCE</scope>
    <source>
        <strain evidence="2">CGMCC 1.15360</strain>
    </source>
</reference>
<feature type="compositionally biased region" description="Basic and acidic residues" evidence="1">
    <location>
        <begin position="1"/>
        <end position="11"/>
    </location>
</feature>
<organism evidence="2 3">
    <name type="scientific">Croceicoccus mobilis</name>
    <dbReference type="NCBI Taxonomy" id="1703339"/>
    <lineage>
        <taxon>Bacteria</taxon>
        <taxon>Pseudomonadati</taxon>
        <taxon>Pseudomonadota</taxon>
        <taxon>Alphaproteobacteria</taxon>
        <taxon>Sphingomonadales</taxon>
        <taxon>Erythrobacteraceae</taxon>
        <taxon>Croceicoccus</taxon>
    </lineage>
</organism>
<dbReference type="Proteomes" id="UP000612349">
    <property type="component" value="Unassembled WGS sequence"/>
</dbReference>
<dbReference type="AlphaFoldDB" id="A0A916Z3I9"/>
<gene>
    <name evidence="2" type="ORF">GCM10010990_24550</name>
</gene>
<sequence length="131" mass="13550">MGGEGELHLGGDDIAAGGFSRADRGRGLAKERHRKEQGRSLPSCEITLRPNVSPRPQPVRIDLNAAPSAMESAADKWLREPRPAPEIVAAAAAGKVWCKGCAAHVPPSFADGCIAAKCGLKTENGGSNVGA</sequence>
<evidence type="ECO:0000256" key="1">
    <source>
        <dbReference type="SAM" id="MobiDB-lite"/>
    </source>
</evidence>
<feature type="region of interest" description="Disordered" evidence="1">
    <location>
        <begin position="1"/>
        <end position="60"/>
    </location>
</feature>
<comment type="caution">
    <text evidence="2">The sequence shown here is derived from an EMBL/GenBank/DDBJ whole genome shotgun (WGS) entry which is preliminary data.</text>
</comment>
<evidence type="ECO:0000313" key="2">
    <source>
        <dbReference type="EMBL" id="GGD74017.1"/>
    </source>
</evidence>
<protein>
    <submittedName>
        <fullName evidence="2">Uncharacterized protein</fullName>
    </submittedName>
</protein>